<feature type="domain" description="Ketoreductase" evidence="4">
    <location>
        <begin position="6"/>
        <end position="185"/>
    </location>
</feature>
<name>A0A8J2VMN4_9BACL</name>
<dbReference type="PRINTS" id="PR00080">
    <property type="entry name" value="SDRFAMILY"/>
</dbReference>
<gene>
    <name evidence="5" type="ORF">GCM10011391_08010</name>
</gene>
<dbReference type="GO" id="GO:0008206">
    <property type="term" value="P:bile acid metabolic process"/>
    <property type="evidence" value="ECO:0007669"/>
    <property type="project" value="UniProtKB-ARBA"/>
</dbReference>
<dbReference type="SUPFAM" id="SSF51735">
    <property type="entry name" value="NAD(P)-binding Rossmann-fold domains"/>
    <property type="match status" value="1"/>
</dbReference>
<evidence type="ECO:0000256" key="1">
    <source>
        <dbReference type="ARBA" id="ARBA00006484"/>
    </source>
</evidence>
<protein>
    <submittedName>
        <fullName evidence="5">Oxidoreductase</fullName>
    </submittedName>
</protein>
<comment type="similarity">
    <text evidence="1">Belongs to the short-chain dehydrogenases/reductases (SDR) family.</text>
</comment>
<dbReference type="AlphaFoldDB" id="A0A8J2VMN4"/>
<evidence type="ECO:0000259" key="4">
    <source>
        <dbReference type="SMART" id="SM00822"/>
    </source>
</evidence>
<dbReference type="NCBIfam" id="NF009466">
    <property type="entry name" value="PRK12826.1-2"/>
    <property type="match status" value="1"/>
</dbReference>
<evidence type="ECO:0000313" key="5">
    <source>
        <dbReference type="EMBL" id="GGE31741.1"/>
    </source>
</evidence>
<dbReference type="InterPro" id="IPR002347">
    <property type="entry name" value="SDR_fam"/>
</dbReference>
<comment type="caution">
    <text evidence="5">The sequence shown here is derived from an EMBL/GenBank/DDBJ whole genome shotgun (WGS) entry which is preliminary data.</text>
</comment>
<dbReference type="PANTHER" id="PTHR24321:SF8">
    <property type="entry name" value="ESTRADIOL 17-BETA-DEHYDROGENASE 8-RELATED"/>
    <property type="match status" value="1"/>
</dbReference>
<accession>A0A8J2VMN4</accession>
<dbReference type="EMBL" id="BMIR01000002">
    <property type="protein sequence ID" value="GGE31741.1"/>
    <property type="molecule type" value="Genomic_DNA"/>
</dbReference>
<reference evidence="5" key="1">
    <citation type="journal article" date="2014" name="Int. J. Syst. Evol. Microbiol.">
        <title>Complete genome sequence of Corynebacterium casei LMG S-19264T (=DSM 44701T), isolated from a smear-ripened cheese.</title>
        <authorList>
            <consortium name="US DOE Joint Genome Institute (JGI-PGF)"/>
            <person name="Walter F."/>
            <person name="Albersmeier A."/>
            <person name="Kalinowski J."/>
            <person name="Ruckert C."/>
        </authorList>
    </citation>
    <scope>NUCLEOTIDE SEQUENCE</scope>
    <source>
        <strain evidence="5">CGMCC 1.15371</strain>
    </source>
</reference>
<dbReference type="InterPro" id="IPR057326">
    <property type="entry name" value="KR_dom"/>
</dbReference>
<dbReference type="Pfam" id="PF13561">
    <property type="entry name" value="adh_short_C2"/>
    <property type="match status" value="1"/>
</dbReference>
<organism evidence="5 6">
    <name type="scientific">Pullulanibacillus camelliae</name>
    <dbReference type="NCBI Taxonomy" id="1707096"/>
    <lineage>
        <taxon>Bacteria</taxon>
        <taxon>Bacillati</taxon>
        <taxon>Bacillota</taxon>
        <taxon>Bacilli</taxon>
        <taxon>Bacillales</taxon>
        <taxon>Sporolactobacillaceae</taxon>
        <taxon>Pullulanibacillus</taxon>
    </lineage>
</organism>
<dbReference type="SMART" id="SM00822">
    <property type="entry name" value="PKS_KR"/>
    <property type="match status" value="1"/>
</dbReference>
<evidence type="ECO:0000313" key="6">
    <source>
        <dbReference type="Proteomes" id="UP000628775"/>
    </source>
</evidence>
<dbReference type="FunFam" id="3.40.50.720:FF:000084">
    <property type="entry name" value="Short-chain dehydrogenase reductase"/>
    <property type="match status" value="1"/>
</dbReference>
<dbReference type="PANTHER" id="PTHR24321">
    <property type="entry name" value="DEHYDROGENASES, SHORT CHAIN"/>
    <property type="match status" value="1"/>
</dbReference>
<proteinExistence type="inferred from homology"/>
<reference evidence="5" key="2">
    <citation type="submission" date="2020-09" db="EMBL/GenBank/DDBJ databases">
        <authorList>
            <person name="Sun Q."/>
            <person name="Zhou Y."/>
        </authorList>
    </citation>
    <scope>NUCLEOTIDE SEQUENCE</scope>
    <source>
        <strain evidence="5">CGMCC 1.15371</strain>
    </source>
</reference>
<keyword evidence="3" id="KW-0520">NAD</keyword>
<dbReference type="Proteomes" id="UP000628775">
    <property type="component" value="Unassembled WGS sequence"/>
</dbReference>
<sequence length="247" mass="26234">MWLENKVVVITGGASGIGEATAKKFAEEGAKVVIGDIAEQAEAVVEHIKSNGGDALFVSCDVTDEESVRHLMKTTTQVYGRIDILVANAGIPEKKGPLHHLQMEEWQKVMAIDLNGVVITNKYALQQMVKQGSGAIVNMGSILAHVGQANSAAYSAAKAAVVNLTRSEALTYATQGIRVNSVSPGYVETPLLNQLPKETKQAMVAKHPIGRLGQPEEIAEAILFLASDRASYITGTVLHVDGGYTAI</sequence>
<dbReference type="RefSeq" id="WP_188689482.1">
    <property type="nucleotide sequence ID" value="NZ_BMIR01000002.1"/>
</dbReference>
<evidence type="ECO:0000256" key="3">
    <source>
        <dbReference type="ARBA" id="ARBA00023027"/>
    </source>
</evidence>
<dbReference type="PRINTS" id="PR00081">
    <property type="entry name" value="GDHRDH"/>
</dbReference>
<dbReference type="InterPro" id="IPR036291">
    <property type="entry name" value="NAD(P)-bd_dom_sf"/>
</dbReference>
<dbReference type="Gene3D" id="3.40.50.720">
    <property type="entry name" value="NAD(P)-binding Rossmann-like Domain"/>
    <property type="match status" value="1"/>
</dbReference>
<dbReference type="NCBIfam" id="NF005559">
    <property type="entry name" value="PRK07231.1"/>
    <property type="match status" value="1"/>
</dbReference>
<keyword evidence="2" id="KW-0560">Oxidoreductase</keyword>
<keyword evidence="6" id="KW-1185">Reference proteome</keyword>
<dbReference type="GO" id="GO:0016491">
    <property type="term" value="F:oxidoreductase activity"/>
    <property type="evidence" value="ECO:0007669"/>
    <property type="project" value="UniProtKB-KW"/>
</dbReference>
<evidence type="ECO:0000256" key="2">
    <source>
        <dbReference type="ARBA" id="ARBA00023002"/>
    </source>
</evidence>